<proteinExistence type="predicted"/>
<dbReference type="Pfam" id="PF14085">
    <property type="entry name" value="DUF4265"/>
    <property type="match status" value="1"/>
</dbReference>
<evidence type="ECO:0000313" key="1">
    <source>
        <dbReference type="EMBL" id="MBB1157509.1"/>
    </source>
</evidence>
<keyword evidence="2" id="KW-1185">Reference proteome</keyword>
<comment type="caution">
    <text evidence="1">The sequence shown here is derived from an EMBL/GenBank/DDBJ whole genome shotgun (WGS) entry which is preliminary data.</text>
</comment>
<evidence type="ECO:0000313" key="2">
    <source>
        <dbReference type="Proteomes" id="UP000526734"/>
    </source>
</evidence>
<reference evidence="1 2" key="1">
    <citation type="submission" date="2020-08" db="EMBL/GenBank/DDBJ databases">
        <title>Amycolatopsis sp. nov. DR6-1 isolated from Dendrobium heterocarpum.</title>
        <authorList>
            <person name="Tedsree N."/>
            <person name="Kuncharoen N."/>
            <person name="Likhitwitayawuid K."/>
            <person name="Tanasupawat S."/>
        </authorList>
    </citation>
    <scope>NUCLEOTIDE SEQUENCE [LARGE SCALE GENOMIC DNA]</scope>
    <source>
        <strain evidence="1 2">DR6-1</strain>
    </source>
</reference>
<protein>
    <submittedName>
        <fullName evidence="1">DUF4265 domain-containing protein</fullName>
    </submittedName>
</protein>
<dbReference type="AlphaFoldDB" id="A0A7W3W287"/>
<organism evidence="1 2">
    <name type="scientific">Amycolatopsis dendrobii</name>
    <dbReference type="NCBI Taxonomy" id="2760662"/>
    <lineage>
        <taxon>Bacteria</taxon>
        <taxon>Bacillati</taxon>
        <taxon>Actinomycetota</taxon>
        <taxon>Actinomycetes</taxon>
        <taxon>Pseudonocardiales</taxon>
        <taxon>Pseudonocardiaceae</taxon>
        <taxon>Amycolatopsis</taxon>
    </lineage>
</organism>
<accession>A0A7W3W287</accession>
<dbReference type="EMBL" id="JACGZW010000011">
    <property type="protein sequence ID" value="MBB1157509.1"/>
    <property type="molecule type" value="Genomic_DNA"/>
</dbReference>
<sequence>MRLDNVPWFARNAAEGDVFRVERDEEGVLRPVERVEWSGNCTIRMIVWAAGPFGGDLGRVLDHFAPFGLEGEQFGQFGMVGFTVPPGADLAEAKRALDAGRADGSWAYEEGCVSEEWLAAGL</sequence>
<dbReference type="InterPro" id="IPR025361">
    <property type="entry name" value="DUF4265"/>
</dbReference>
<gene>
    <name evidence="1" type="ORF">H4281_30570</name>
</gene>
<dbReference type="Proteomes" id="UP000526734">
    <property type="component" value="Unassembled WGS sequence"/>
</dbReference>
<name>A0A7W3W287_9PSEU</name>